<keyword evidence="4" id="KW-1185">Reference proteome</keyword>
<dbReference type="InterPro" id="IPR006860">
    <property type="entry name" value="FecR"/>
</dbReference>
<feature type="domain" description="FecR N-terminal" evidence="2">
    <location>
        <begin position="10"/>
        <end position="49"/>
    </location>
</feature>
<dbReference type="InterPro" id="IPR032623">
    <property type="entry name" value="FecR_N"/>
</dbReference>
<protein>
    <submittedName>
        <fullName evidence="3">FecR domain-containing protein</fullName>
    </submittedName>
</protein>
<dbReference type="InterPro" id="IPR012373">
    <property type="entry name" value="Ferrdict_sens_TM"/>
</dbReference>
<dbReference type="EMBL" id="JAZDQJ010000002">
    <property type="protein sequence ID" value="MEE1932264.1"/>
    <property type="molecule type" value="Genomic_DNA"/>
</dbReference>
<sequence>MSAPDFLVLQQAAEWFAVLRGQHGDAERLAWQQWLDAHPQHRQAWSRVEGISAQFEHLPLRRAASTALQARGPGRRQVLKGLAIVGGIGVLGLGGRELPWQRWQANQRTAVGEVTQRRLDDGSRLWLNTDSALDVDFTRGRRHMVLYRGEVLVELAADSGPLWLDTDGARLRVAEGRFSVRQLDEGFRVSAYSGSLEVLGMRQQRLVAGQQTAFDRTRIEPPTALRSAGQAWTHGVLQADDMPLGEFVAELARYQRGHLGCDPQVAGLRLVGAFPLADRERIFAALEASLPVRVVRRLPWWISIEPRSAVPA</sequence>
<accession>A0ABU7HL99</accession>
<evidence type="ECO:0000313" key="4">
    <source>
        <dbReference type="Proteomes" id="UP001335100"/>
    </source>
</evidence>
<dbReference type="Proteomes" id="UP001335100">
    <property type="component" value="Unassembled WGS sequence"/>
</dbReference>
<comment type="caution">
    <text evidence="3">The sequence shown here is derived from an EMBL/GenBank/DDBJ whole genome shotgun (WGS) entry which is preliminary data.</text>
</comment>
<dbReference type="Pfam" id="PF16220">
    <property type="entry name" value="DUF4880"/>
    <property type="match status" value="1"/>
</dbReference>
<dbReference type="Pfam" id="PF04773">
    <property type="entry name" value="FecR"/>
    <property type="match status" value="1"/>
</dbReference>
<evidence type="ECO:0000259" key="1">
    <source>
        <dbReference type="Pfam" id="PF04773"/>
    </source>
</evidence>
<dbReference type="Gene3D" id="2.60.120.1440">
    <property type="match status" value="1"/>
</dbReference>
<name>A0ABU7HL99_9PSED</name>
<gene>
    <name evidence="3" type="ORF">V0R50_03435</name>
</gene>
<dbReference type="PANTHER" id="PTHR30273">
    <property type="entry name" value="PERIPLASMIC SIGNAL SENSOR AND SIGMA FACTOR ACTIVATOR FECR-RELATED"/>
    <property type="match status" value="1"/>
</dbReference>
<reference evidence="3 4" key="1">
    <citation type="submission" date="2024-01" db="EMBL/GenBank/DDBJ databases">
        <title>Unpublished Manusciprt.</title>
        <authorList>
            <person name="Duman M."/>
            <person name="Valdes E.G."/>
            <person name="Ajmi N."/>
            <person name="Altun S."/>
            <person name="Saticioglu I.B."/>
        </authorList>
    </citation>
    <scope>NUCLEOTIDE SEQUENCE [LARGE SCALE GENOMIC DNA]</scope>
    <source>
        <strain evidence="3 4">148P</strain>
    </source>
</reference>
<dbReference type="RefSeq" id="WP_330073216.1">
    <property type="nucleotide sequence ID" value="NZ_JAZDQJ010000002.1"/>
</dbReference>
<evidence type="ECO:0000313" key="3">
    <source>
        <dbReference type="EMBL" id="MEE1932264.1"/>
    </source>
</evidence>
<proteinExistence type="predicted"/>
<dbReference type="PANTHER" id="PTHR30273:SF2">
    <property type="entry name" value="PROTEIN FECR"/>
    <property type="match status" value="1"/>
</dbReference>
<organism evidence="3 4">
    <name type="scientific">Pseudomonas ulcerans</name>
    <dbReference type="NCBI Taxonomy" id="3115852"/>
    <lineage>
        <taxon>Bacteria</taxon>
        <taxon>Pseudomonadati</taxon>
        <taxon>Pseudomonadota</taxon>
        <taxon>Gammaproteobacteria</taxon>
        <taxon>Pseudomonadales</taxon>
        <taxon>Pseudomonadaceae</taxon>
        <taxon>Pseudomonas</taxon>
    </lineage>
</organism>
<dbReference type="PIRSF" id="PIRSF018266">
    <property type="entry name" value="FecR"/>
    <property type="match status" value="1"/>
</dbReference>
<evidence type="ECO:0000259" key="2">
    <source>
        <dbReference type="Pfam" id="PF16220"/>
    </source>
</evidence>
<feature type="domain" description="FecR protein" evidence="1">
    <location>
        <begin position="108"/>
        <end position="196"/>
    </location>
</feature>